<feature type="domain" description="DUF2828" evidence="1">
    <location>
        <begin position="118"/>
        <end position="302"/>
    </location>
</feature>
<proteinExistence type="predicted"/>
<dbReference type="PANTHER" id="PTHR31373:SF27">
    <property type="entry name" value="TROVE DOMAIN-CONTAINING PROTEIN"/>
    <property type="match status" value="1"/>
</dbReference>
<sequence length="547" mass="60161">MSSSKVPVSQVEGVKGSDVYSSSGDALVDLSVRLVRGGWSTDLADLFAKALELSEEDAFVLAFQTRDVRGGKGERELFKKMVEVLLEKRHDLMIGLLDLVPEYGCWRDLFTLDEAVVVNIAAAQLKKDASANPEASISLCAKWAPREGKNTGLAKAMAAHLFPTEPKLSQRLKGYRHLVAGLNRRLDTTEIKMCGRVWAEIEPAAVPGVCLAKHMKAFLNQKKMSHGLRHPDDKDREACREHFQEHMAKAAKGDAKVNGSVTRYPHQVIKDVMRCESNEGAERDALIAVWNGMVENAKALGGLGRTIAMCDFSGSMQSGPNGDTPYWVSMAMGLLISEVTSDEFKDTFLTFDSSPRWHTLPPGDIFSRTASIGNCGQGLSTDFQKAMDLVLATLKAKRVRPGGEPKDLIVITDMAWDAACGSNQTSFFTGHSYRHVVKTGGWQTHIQMIREAFRRAGEDMWGLLEDSGLGGWTPPRIVIWNVSASCSDFHATADTEGVIMLSGWSPSLFKVLTEEGARVQTPGEALRMQLDDARYDPIREKLRSLKA</sequence>
<dbReference type="InterPro" id="IPR058580">
    <property type="entry name" value="DUF2828"/>
</dbReference>
<dbReference type="EMBL" id="MN739169">
    <property type="protein sequence ID" value="QHS92145.1"/>
    <property type="molecule type" value="Genomic_DNA"/>
</dbReference>
<accession>A0A6C0BIG4</accession>
<organism evidence="3">
    <name type="scientific">viral metagenome</name>
    <dbReference type="NCBI Taxonomy" id="1070528"/>
    <lineage>
        <taxon>unclassified sequences</taxon>
        <taxon>metagenomes</taxon>
        <taxon>organismal metagenomes</taxon>
    </lineage>
</organism>
<name>A0A6C0BIG4_9ZZZZ</name>
<evidence type="ECO:0000259" key="2">
    <source>
        <dbReference type="Pfam" id="PF25043"/>
    </source>
</evidence>
<feature type="domain" description="DUF7788" evidence="2">
    <location>
        <begin position="306"/>
        <end position="518"/>
    </location>
</feature>
<dbReference type="Pfam" id="PF11443">
    <property type="entry name" value="DUF2828"/>
    <property type="match status" value="1"/>
</dbReference>
<dbReference type="InterPro" id="IPR036465">
    <property type="entry name" value="vWFA_dom_sf"/>
</dbReference>
<dbReference type="Gene3D" id="3.40.50.410">
    <property type="entry name" value="von Willebrand factor, type A domain"/>
    <property type="match status" value="1"/>
</dbReference>
<evidence type="ECO:0000259" key="1">
    <source>
        <dbReference type="Pfam" id="PF11443"/>
    </source>
</evidence>
<dbReference type="InterPro" id="IPR056690">
    <property type="entry name" value="DUF7788"/>
</dbReference>
<dbReference type="InterPro" id="IPR011205">
    <property type="entry name" value="UCP015417_vWA"/>
</dbReference>
<dbReference type="PANTHER" id="PTHR31373">
    <property type="entry name" value="OS06G0652100 PROTEIN"/>
    <property type="match status" value="1"/>
</dbReference>
<dbReference type="AlphaFoldDB" id="A0A6C0BIG4"/>
<reference evidence="3" key="1">
    <citation type="journal article" date="2020" name="Nature">
        <title>Giant virus diversity and host interactions through global metagenomics.</title>
        <authorList>
            <person name="Schulz F."/>
            <person name="Roux S."/>
            <person name="Paez-Espino D."/>
            <person name="Jungbluth S."/>
            <person name="Walsh D.A."/>
            <person name="Denef V.J."/>
            <person name="McMahon K.D."/>
            <person name="Konstantinidis K.T."/>
            <person name="Eloe-Fadrosh E.A."/>
            <person name="Kyrpides N.C."/>
            <person name="Woyke T."/>
        </authorList>
    </citation>
    <scope>NUCLEOTIDE SEQUENCE</scope>
    <source>
        <strain evidence="3">GVMAG-M-3300013285-6</strain>
    </source>
</reference>
<evidence type="ECO:0008006" key="4">
    <source>
        <dbReference type="Google" id="ProtNLM"/>
    </source>
</evidence>
<protein>
    <recommendedName>
        <fullName evidence="4">TROVE domain containing protein</fullName>
    </recommendedName>
</protein>
<evidence type="ECO:0000313" key="3">
    <source>
        <dbReference type="EMBL" id="QHS92145.1"/>
    </source>
</evidence>
<dbReference type="Pfam" id="PF25043">
    <property type="entry name" value="DUF7788"/>
    <property type="match status" value="1"/>
</dbReference>